<reference evidence="1 2" key="1">
    <citation type="journal article" date="2017" name="Int. J. Parasitol.">
        <title>The genome of the protozoan parasite Cystoisospora suis and a reverse vaccinology approach to identify vaccine candidates.</title>
        <authorList>
            <person name="Palmieri N."/>
            <person name="Shrestha A."/>
            <person name="Ruttkowski B."/>
            <person name="Beck T."/>
            <person name="Vogl C."/>
            <person name="Tomley F."/>
            <person name="Blake D.P."/>
            <person name="Joachim A."/>
        </authorList>
    </citation>
    <scope>NUCLEOTIDE SEQUENCE [LARGE SCALE GENOMIC DNA]</scope>
    <source>
        <strain evidence="1 2">Wien I</strain>
    </source>
</reference>
<evidence type="ECO:0000313" key="1">
    <source>
        <dbReference type="EMBL" id="PHJ17346.1"/>
    </source>
</evidence>
<organism evidence="1 2">
    <name type="scientific">Cystoisospora suis</name>
    <dbReference type="NCBI Taxonomy" id="483139"/>
    <lineage>
        <taxon>Eukaryota</taxon>
        <taxon>Sar</taxon>
        <taxon>Alveolata</taxon>
        <taxon>Apicomplexa</taxon>
        <taxon>Conoidasida</taxon>
        <taxon>Coccidia</taxon>
        <taxon>Eucoccidiorida</taxon>
        <taxon>Eimeriorina</taxon>
        <taxon>Sarcocystidae</taxon>
        <taxon>Cystoisospora</taxon>
    </lineage>
</organism>
<dbReference type="AlphaFoldDB" id="A0A2C6KLT5"/>
<accession>A0A2C6KLT5</accession>
<dbReference type="EMBL" id="MIGC01005083">
    <property type="protein sequence ID" value="PHJ17346.1"/>
    <property type="molecule type" value="Genomic_DNA"/>
</dbReference>
<feature type="non-terminal residue" evidence="1">
    <location>
        <position position="1"/>
    </location>
</feature>
<keyword evidence="2" id="KW-1185">Reference proteome</keyword>
<dbReference type="VEuPathDB" id="ToxoDB:CSUI_008828"/>
<evidence type="ECO:0000313" key="2">
    <source>
        <dbReference type="Proteomes" id="UP000221165"/>
    </source>
</evidence>
<comment type="caution">
    <text evidence="1">The sequence shown here is derived from an EMBL/GenBank/DDBJ whole genome shotgun (WGS) entry which is preliminary data.</text>
</comment>
<proteinExistence type="predicted"/>
<dbReference type="Proteomes" id="UP000221165">
    <property type="component" value="Unassembled WGS sequence"/>
</dbReference>
<protein>
    <submittedName>
        <fullName evidence="1">Uncharacterized protein</fullName>
    </submittedName>
</protein>
<sequence length="26" mass="2995">LVFTSVREPGHLDSLTLACMRAHRER</sequence>
<gene>
    <name evidence="1" type="ORF">CSUI_008828</name>
</gene>
<name>A0A2C6KLT5_9APIC</name>